<dbReference type="InterPro" id="IPR022742">
    <property type="entry name" value="Hydrolase_4"/>
</dbReference>
<protein>
    <submittedName>
        <fullName evidence="2">Lysophospholipase</fullName>
    </submittedName>
</protein>
<reference evidence="2" key="1">
    <citation type="journal article" date="2005" name="Environ. Microbiol.">
        <title>Genetic and functional properties of uncultivated thermophilic crenarchaeotes from a subsurface gold mine as revealed by analysis of genome fragments.</title>
        <authorList>
            <person name="Nunoura T."/>
            <person name="Hirayama H."/>
            <person name="Takami H."/>
            <person name="Oida H."/>
            <person name="Nishi S."/>
            <person name="Shimamura S."/>
            <person name="Suzuki Y."/>
            <person name="Inagaki F."/>
            <person name="Takai K."/>
            <person name="Nealson K.H."/>
            <person name="Horikoshi K."/>
        </authorList>
    </citation>
    <scope>NUCLEOTIDE SEQUENCE</scope>
</reference>
<dbReference type="InterPro" id="IPR051044">
    <property type="entry name" value="MAG_DAG_Lipase"/>
</dbReference>
<gene>
    <name evidence="2" type="ORF">HGMM_F52E02C15</name>
</gene>
<accession>H5SNU6</accession>
<dbReference type="InterPro" id="IPR029058">
    <property type="entry name" value="AB_hydrolase_fold"/>
</dbReference>
<dbReference type="EMBL" id="AP011785">
    <property type="protein sequence ID" value="BAL57832.1"/>
    <property type="molecule type" value="Genomic_DNA"/>
</dbReference>
<evidence type="ECO:0000259" key="1">
    <source>
        <dbReference type="Pfam" id="PF12146"/>
    </source>
</evidence>
<dbReference type="Pfam" id="PF12146">
    <property type="entry name" value="Hydrolase_4"/>
    <property type="match status" value="1"/>
</dbReference>
<sequence>MEFHAHTVPGHQGERLYTAWYPGMRGTLFWVHGYAEHSGRYEEVTRFLLEKGWGSLLWDLRGHGRSTGSRGFITDLEEYLYDLTAVWTHWKEKIAHPVVLAGHSLGGLIVLRYLQKYPEIVKLRATIISAPLLQLKLEVPGWKKALGQVAARLFPSLSLPSGLLPEQLTHDPEEARAYAEDPHIFRTATAGWFAAIQRAQIEVWRDLPLLTWGTYLFLLPEADPICDTSTAKKFYDQLPAPEKKLILYPDSYHEPLHETFKASVFQDIAEFLSGL</sequence>
<dbReference type="SUPFAM" id="SSF53474">
    <property type="entry name" value="alpha/beta-Hydrolases"/>
    <property type="match status" value="1"/>
</dbReference>
<name>H5SNU6_9BACT</name>
<feature type="domain" description="Serine aminopeptidase S33" evidence="1">
    <location>
        <begin position="24"/>
        <end position="259"/>
    </location>
</feature>
<dbReference type="PANTHER" id="PTHR11614">
    <property type="entry name" value="PHOSPHOLIPASE-RELATED"/>
    <property type="match status" value="1"/>
</dbReference>
<dbReference type="Gene3D" id="3.40.50.1820">
    <property type="entry name" value="alpha/beta hydrolase"/>
    <property type="match status" value="1"/>
</dbReference>
<organism evidence="2">
    <name type="scientific">uncultured Bacteroidota bacterium</name>
    <dbReference type="NCBI Taxonomy" id="152509"/>
    <lineage>
        <taxon>Bacteria</taxon>
        <taxon>Pseudomonadati</taxon>
        <taxon>Bacteroidota</taxon>
        <taxon>environmental samples</taxon>
    </lineage>
</organism>
<proteinExistence type="predicted"/>
<evidence type="ECO:0000313" key="2">
    <source>
        <dbReference type="EMBL" id="BAL57832.1"/>
    </source>
</evidence>
<reference evidence="2" key="2">
    <citation type="journal article" date="2012" name="PLoS ONE">
        <title>A Deeply Branching Thermophilic Bacterium with an Ancient Acetyl-CoA Pathway Dominates a Subsurface Ecosystem.</title>
        <authorList>
            <person name="Takami H."/>
            <person name="Noguchi H."/>
            <person name="Takaki Y."/>
            <person name="Uchiyama I."/>
            <person name="Toyoda A."/>
            <person name="Nishi S."/>
            <person name="Chee G.-J."/>
            <person name="Arai W."/>
            <person name="Nunoura T."/>
            <person name="Itoh T."/>
            <person name="Hattori M."/>
            <person name="Takai K."/>
        </authorList>
    </citation>
    <scope>NUCLEOTIDE SEQUENCE</scope>
</reference>
<dbReference type="AlphaFoldDB" id="H5SNU6"/>